<dbReference type="NCBIfam" id="TIGR01662">
    <property type="entry name" value="HAD-SF-IIIA"/>
    <property type="match status" value="1"/>
</dbReference>
<name>A0ABZ0PJN4_9PROT</name>
<keyword evidence="4 7" id="KW-0378">Hydrolase</keyword>
<dbReference type="Gene3D" id="3.40.50.1000">
    <property type="entry name" value="HAD superfamily/HAD-like"/>
    <property type="match status" value="1"/>
</dbReference>
<comment type="similarity">
    <text evidence="7">Belongs to the gmhB family.</text>
</comment>
<dbReference type="InterPro" id="IPR036412">
    <property type="entry name" value="HAD-like_sf"/>
</dbReference>
<evidence type="ECO:0000313" key="8">
    <source>
        <dbReference type="EMBL" id="WPB85538.1"/>
    </source>
</evidence>
<evidence type="ECO:0000313" key="9">
    <source>
        <dbReference type="Proteomes" id="UP001305521"/>
    </source>
</evidence>
<keyword evidence="3" id="KW-0479">Metal-binding</keyword>
<dbReference type="Proteomes" id="UP001305521">
    <property type="component" value="Chromosome"/>
</dbReference>
<dbReference type="EC" id="3.1.3.-" evidence="7"/>
<dbReference type="RefSeq" id="WP_318649510.1">
    <property type="nucleotide sequence ID" value="NZ_CP137852.1"/>
</dbReference>
<dbReference type="PIRSF" id="PIRSF004682">
    <property type="entry name" value="GmhB"/>
    <property type="match status" value="1"/>
</dbReference>
<dbReference type="InterPro" id="IPR023214">
    <property type="entry name" value="HAD_sf"/>
</dbReference>
<gene>
    <name evidence="8" type="ORF">R9Z33_01385</name>
</gene>
<dbReference type="NCBIfam" id="TIGR01656">
    <property type="entry name" value="Histidinol-ppas"/>
    <property type="match status" value="1"/>
</dbReference>
<keyword evidence="5 7" id="KW-0119">Carbohydrate metabolism</keyword>
<protein>
    <recommendedName>
        <fullName evidence="6 7">D,D-heptose 1,7-bisphosphate phosphatase</fullName>
        <ecNumber evidence="7">3.1.3.-</ecNumber>
    </recommendedName>
</protein>
<evidence type="ECO:0000256" key="2">
    <source>
        <dbReference type="ARBA" id="ARBA00022490"/>
    </source>
</evidence>
<dbReference type="InterPro" id="IPR006549">
    <property type="entry name" value="HAD-SF_hydro_IIIA"/>
</dbReference>
<dbReference type="SUPFAM" id="SSF56784">
    <property type="entry name" value="HAD-like"/>
    <property type="match status" value="1"/>
</dbReference>
<comment type="subcellular location">
    <subcellularLocation>
        <location evidence="1 7">Cytoplasm</location>
    </subcellularLocation>
</comment>
<dbReference type="CDD" id="cd07503">
    <property type="entry name" value="HAD_HisB-N"/>
    <property type="match status" value="1"/>
</dbReference>
<evidence type="ECO:0000256" key="5">
    <source>
        <dbReference type="ARBA" id="ARBA00023277"/>
    </source>
</evidence>
<accession>A0ABZ0PJN4</accession>
<dbReference type="InterPro" id="IPR004446">
    <property type="entry name" value="Heptose_bisP_phosphatase"/>
</dbReference>
<organism evidence="8 9">
    <name type="scientific">Sediminicoccus rosea</name>
    <dbReference type="NCBI Taxonomy" id="1225128"/>
    <lineage>
        <taxon>Bacteria</taxon>
        <taxon>Pseudomonadati</taxon>
        <taxon>Pseudomonadota</taxon>
        <taxon>Alphaproteobacteria</taxon>
        <taxon>Acetobacterales</taxon>
        <taxon>Roseomonadaceae</taxon>
        <taxon>Sediminicoccus</taxon>
    </lineage>
</organism>
<dbReference type="PANTHER" id="PTHR42891:SF1">
    <property type="entry name" value="D-GLYCERO-BETA-D-MANNO-HEPTOSE-1,7-BISPHOSPHATE 7-PHOSPHATASE"/>
    <property type="match status" value="1"/>
</dbReference>
<evidence type="ECO:0000256" key="3">
    <source>
        <dbReference type="ARBA" id="ARBA00022723"/>
    </source>
</evidence>
<dbReference type="EMBL" id="CP137852">
    <property type="protein sequence ID" value="WPB85538.1"/>
    <property type="molecule type" value="Genomic_DNA"/>
</dbReference>
<keyword evidence="2 7" id="KW-0963">Cytoplasm</keyword>
<evidence type="ECO:0000256" key="6">
    <source>
        <dbReference type="ARBA" id="ARBA00031828"/>
    </source>
</evidence>
<keyword evidence="9" id="KW-1185">Reference proteome</keyword>
<reference evidence="8 9" key="1">
    <citation type="submission" date="2023-11" db="EMBL/GenBank/DDBJ databases">
        <title>Arctic aerobic anoxygenic photoheterotroph Sediminicoccus rosea KRV36 adapts its photosynthesis to long days of polar summer.</title>
        <authorList>
            <person name="Tomasch J."/>
            <person name="Kopejtka K."/>
            <person name="Bily T."/>
            <person name="Gardiner A.T."/>
            <person name="Gardian Z."/>
            <person name="Shivaramu S."/>
            <person name="Koblizek M."/>
            <person name="Engelhardt F."/>
            <person name="Kaftan D."/>
        </authorList>
    </citation>
    <scope>NUCLEOTIDE SEQUENCE [LARGE SCALE GENOMIC DNA]</scope>
    <source>
        <strain evidence="8 9">R-30</strain>
    </source>
</reference>
<sequence>MEMTDQRRPGAFLDRDGVLIEDTGYPHRIEEVRWIPGVMAALRRLNAAGFAVCIVTNQAGVARGYYDEAAVGRLHHWMANEARAAGARLDGFAYCPFHAAAEAPRYRRESPRRKPGPGMIEDWLAHFPLRRDGSFLIGDRATDLEAAAAAGIPGHLFPGDDLDAFVAAILKGN</sequence>
<dbReference type="PANTHER" id="PTHR42891">
    <property type="entry name" value="D-GLYCERO-BETA-D-MANNO-HEPTOSE-1,7-BISPHOSPHATE 7-PHOSPHATASE"/>
    <property type="match status" value="1"/>
</dbReference>
<dbReference type="InterPro" id="IPR006543">
    <property type="entry name" value="Histidinol-phos"/>
</dbReference>
<evidence type="ECO:0000256" key="4">
    <source>
        <dbReference type="ARBA" id="ARBA00022801"/>
    </source>
</evidence>
<evidence type="ECO:0000256" key="7">
    <source>
        <dbReference type="PIRNR" id="PIRNR004682"/>
    </source>
</evidence>
<proteinExistence type="inferred from homology"/>
<evidence type="ECO:0000256" key="1">
    <source>
        <dbReference type="ARBA" id="ARBA00004496"/>
    </source>
</evidence>
<dbReference type="GO" id="GO:0016787">
    <property type="term" value="F:hydrolase activity"/>
    <property type="evidence" value="ECO:0007669"/>
    <property type="project" value="UniProtKB-KW"/>
</dbReference>
<dbReference type="Pfam" id="PF13242">
    <property type="entry name" value="Hydrolase_like"/>
    <property type="match status" value="1"/>
</dbReference>